<dbReference type="Pfam" id="PF11915">
    <property type="entry name" value="DUF3433"/>
    <property type="match status" value="2"/>
</dbReference>
<keyword evidence="4" id="KW-1185">Reference proteome</keyword>
<protein>
    <submittedName>
        <fullName evidence="3">Uncharacterized protein</fullName>
    </submittedName>
</protein>
<dbReference type="InterPro" id="IPR021840">
    <property type="entry name" value="DUF3433"/>
</dbReference>
<dbReference type="PANTHER" id="PTHR37544:SF1">
    <property type="entry name" value="PHOSPHORIBOSYLAMINOIMIDAZOLE-SUCCINOCARBOXAMIDE SYNTHASE"/>
    <property type="match status" value="1"/>
</dbReference>
<feature type="transmembrane region" description="Helical" evidence="2">
    <location>
        <begin position="117"/>
        <end position="135"/>
    </location>
</feature>
<dbReference type="AlphaFoldDB" id="A0AA39CPG4"/>
<evidence type="ECO:0000313" key="4">
    <source>
        <dbReference type="Proteomes" id="UP001172673"/>
    </source>
</evidence>
<proteinExistence type="predicted"/>
<dbReference type="Proteomes" id="UP001172673">
    <property type="component" value="Unassembled WGS sequence"/>
</dbReference>
<dbReference type="EMBL" id="JAPDRK010000001">
    <property type="protein sequence ID" value="KAJ9617034.1"/>
    <property type="molecule type" value="Genomic_DNA"/>
</dbReference>
<dbReference type="PANTHER" id="PTHR37544">
    <property type="entry name" value="SPRAY-RELATED"/>
    <property type="match status" value="1"/>
</dbReference>
<accession>A0AA39CPG4</accession>
<feature type="transmembrane region" description="Helical" evidence="2">
    <location>
        <begin position="185"/>
        <end position="206"/>
    </location>
</feature>
<feature type="transmembrane region" description="Helical" evidence="2">
    <location>
        <begin position="78"/>
        <end position="97"/>
    </location>
</feature>
<evidence type="ECO:0000256" key="1">
    <source>
        <dbReference type="SAM" id="MobiDB-lite"/>
    </source>
</evidence>
<sequence>MGGLGAAPDNLDGEAEVVALKSHHTATTTATPLLASTSIPHQNQPLLPIKTPDPHHRKGSRDDTEQKKWSPSVLRRRVLVAFGFFYVLVIVGLEIVLKECRRQHGFELAKVNLYYLWKYGPTAVLTLFAALWTQVDYRARQMQPWNELAGGPKLAKDGLLLDYISTAPLTALVQSLRRRHWPVSAALLGSFLLKVLIVVSTGLFSVQSLRRPLSAHLSLNGNFQFNRFDLAEVDDIAAALYAGALSKQIDFPTGTNAHYATEIFNTSKPISESAYSITANVSTFTADLACERAMLYGGLRTWCPPNSGCTTGVAKLSVKSKTCRVQTFPKDNSSLIVETNGTPYWYGNASLVTCDGSNGDAVDDRLIIYSFNMSSTSAILDSTALICKPSITGRRSLVTLDQSGLLKKVDNSTSTEMLWGVTSTELARAVLRTTHQLGTTRLLPTITSRQAFGNFFQLMLDSQHANTILDVLDDDLLLKGCRAVFEGVAVQIAKRYGLNMLPSKSAPSLQGTIEYDQQRLFVQLAALRWMESMLGGLILVAAYLAYNPARSLTPQDPVSIARLASLLSQSRGVMQNLTPTGSWSSRNLKILLGGKYGTRFDPDSEWTRQSRPLFTIEHKGVQGGKPNILKEEVYWTPIVTSWPVRAALPAIPLCLIIALEVLLRTSDHYNGLLTINPSKHTQLGSSFVPALVMVATKMLFSAADLNLRILDPFVQLRNGAALPRSSIHNKGIFTWKTTALWEALVTKRAAVSASLLSMVMASFLTIAVSGLYDVEQVTRQASVNLTRLDGFFNPVVITTNAEGNLIDPVIPYSAALAARLVTTGQMSSPLWTSGSYVLPHLGLRGSVTNGNDTPSEVLAHIPVQEGHIDCNLVATDQITANYSNGFYEITWPSVTPNCTGFVWSGQASVPVVGSIQDGLWARWNNFHSAGPGSDCPSSWAVWGRSKGNHVTEINAITCRASIQQMRASARFSLPGWNVNSLVVDHKSRQNISDAQETQLSLGFYIFYYTANDVGNIDNVFQAFLRNATTNVLDTSLLESANYEKLYERIQGVYSLAYAQFLNGGGRNANISEKPIIPATATISKFIPVVPKNPCSIAAQASLVAGSSMMAGLPPEAQWMDDKEFEALFKGHRYSMGWSSGNDGKGRYCIDVSEAIRPMERKRRWDFLTLFKSKKAVTQDAATER</sequence>
<evidence type="ECO:0000256" key="2">
    <source>
        <dbReference type="SAM" id="Phobius"/>
    </source>
</evidence>
<keyword evidence="2" id="KW-0472">Membrane</keyword>
<comment type="caution">
    <text evidence="3">The sequence shown here is derived from an EMBL/GenBank/DDBJ whole genome shotgun (WGS) entry which is preliminary data.</text>
</comment>
<organism evidence="3 4">
    <name type="scientific">Cladophialophora chaetospira</name>
    <dbReference type="NCBI Taxonomy" id="386627"/>
    <lineage>
        <taxon>Eukaryota</taxon>
        <taxon>Fungi</taxon>
        <taxon>Dikarya</taxon>
        <taxon>Ascomycota</taxon>
        <taxon>Pezizomycotina</taxon>
        <taxon>Eurotiomycetes</taxon>
        <taxon>Chaetothyriomycetidae</taxon>
        <taxon>Chaetothyriales</taxon>
        <taxon>Herpotrichiellaceae</taxon>
        <taxon>Cladophialophora</taxon>
    </lineage>
</organism>
<name>A0AA39CPG4_9EURO</name>
<reference evidence="3" key="1">
    <citation type="submission" date="2022-10" db="EMBL/GenBank/DDBJ databases">
        <title>Culturing micro-colonial fungi from biological soil crusts in the Mojave desert and describing Neophaeococcomyces mojavensis, and introducing the new genera and species Taxawa tesnikishii.</title>
        <authorList>
            <person name="Kurbessoian T."/>
            <person name="Stajich J.E."/>
        </authorList>
    </citation>
    <scope>NUCLEOTIDE SEQUENCE</scope>
    <source>
        <strain evidence="3">TK_41</strain>
    </source>
</reference>
<gene>
    <name evidence="3" type="ORF">H2200_000755</name>
</gene>
<feature type="region of interest" description="Disordered" evidence="1">
    <location>
        <begin position="42"/>
        <end position="67"/>
    </location>
</feature>
<keyword evidence="2" id="KW-1133">Transmembrane helix</keyword>
<evidence type="ECO:0000313" key="3">
    <source>
        <dbReference type="EMBL" id="KAJ9617034.1"/>
    </source>
</evidence>
<keyword evidence="2" id="KW-0812">Transmembrane</keyword>